<dbReference type="Proteomes" id="UP000012117">
    <property type="component" value="Unassembled WGS sequence"/>
</dbReference>
<proteinExistence type="predicted"/>
<evidence type="ECO:0000313" key="2">
    <source>
        <dbReference type="Proteomes" id="UP000012117"/>
    </source>
</evidence>
<dbReference type="BioCyc" id="LINT1193029:G11R4-394-MONOMER"/>
<evidence type="ECO:0000313" key="1">
    <source>
        <dbReference type="EMBL" id="EMP06162.1"/>
    </source>
</evidence>
<protein>
    <submittedName>
        <fullName evidence="1">Uncharacterized protein</fullName>
    </submittedName>
</protein>
<dbReference type="EMBL" id="AKWN02000376">
    <property type="protein sequence ID" value="EMP06162.1"/>
    <property type="molecule type" value="Genomic_DNA"/>
</dbReference>
<name>M6ZPM7_LEPIR</name>
<accession>M6ZPM7</accession>
<organism evidence="1 2">
    <name type="scientific">Leptospira interrogans serovar Pyrogenes str. 200701872</name>
    <dbReference type="NCBI Taxonomy" id="1193029"/>
    <lineage>
        <taxon>Bacteria</taxon>
        <taxon>Pseudomonadati</taxon>
        <taxon>Spirochaetota</taxon>
        <taxon>Spirochaetia</taxon>
        <taxon>Leptospirales</taxon>
        <taxon>Leptospiraceae</taxon>
        <taxon>Leptospira</taxon>
    </lineage>
</organism>
<feature type="non-terminal residue" evidence="1">
    <location>
        <position position="1"/>
    </location>
</feature>
<sequence length="36" mass="4212">KWSPKLTVNFTEICKPLKIESNPKFLAVKKIVYSNF</sequence>
<reference evidence="1 2" key="1">
    <citation type="submission" date="2013-01" db="EMBL/GenBank/DDBJ databases">
        <authorList>
            <person name="Harkins D.M."/>
            <person name="Durkin A.S."/>
            <person name="Brinkac L.M."/>
            <person name="Haft D.H."/>
            <person name="Selengut J.D."/>
            <person name="Sanka R."/>
            <person name="DePew J."/>
            <person name="Purushe J."/>
            <person name="Picardeau M."/>
            <person name="Werts C."/>
            <person name="Goarant C."/>
            <person name="Vinetz J.M."/>
            <person name="Sutton G.G."/>
            <person name="Nierman W.C."/>
            <person name="Fouts D.E."/>
        </authorList>
    </citation>
    <scope>NUCLEOTIDE SEQUENCE [LARGE SCALE GENOMIC DNA]</scope>
    <source>
        <strain evidence="1 2">200701872</strain>
    </source>
</reference>
<gene>
    <name evidence="1" type="ORF">LEP1GSC124_1200</name>
</gene>
<dbReference type="AlphaFoldDB" id="M6ZPM7"/>
<comment type="caution">
    <text evidence="1">The sequence shown here is derived from an EMBL/GenBank/DDBJ whole genome shotgun (WGS) entry which is preliminary data.</text>
</comment>